<dbReference type="Proteomes" id="UP000613030">
    <property type="component" value="Unassembled WGS sequence"/>
</dbReference>
<evidence type="ECO:0000256" key="4">
    <source>
        <dbReference type="ARBA" id="ARBA00023136"/>
    </source>
</evidence>
<keyword evidence="2 5" id="KW-0812">Transmembrane</keyword>
<feature type="transmembrane region" description="Helical" evidence="5">
    <location>
        <begin position="296"/>
        <end position="322"/>
    </location>
</feature>
<dbReference type="PANTHER" id="PTHR43471:SF3">
    <property type="entry name" value="ABC TRANSPORTER PERMEASE PROTEIN NATB"/>
    <property type="match status" value="1"/>
</dbReference>
<accession>A0ABS1KVD2</accession>
<dbReference type="PANTHER" id="PTHR43471">
    <property type="entry name" value="ABC TRANSPORTER PERMEASE"/>
    <property type="match status" value="1"/>
</dbReference>
<feature type="transmembrane region" description="Helical" evidence="5">
    <location>
        <begin position="361"/>
        <end position="381"/>
    </location>
</feature>
<gene>
    <name evidence="7" type="ORF">JI741_19005</name>
</gene>
<comment type="caution">
    <text evidence="7">The sequence shown here is derived from an EMBL/GenBank/DDBJ whole genome shotgun (WGS) entry which is preliminary data.</text>
</comment>
<dbReference type="SUPFAM" id="SSF53850">
    <property type="entry name" value="Periplasmic binding protein-like II"/>
    <property type="match status" value="1"/>
</dbReference>
<evidence type="ECO:0000259" key="6">
    <source>
        <dbReference type="Pfam" id="PF12698"/>
    </source>
</evidence>
<name>A0ABS1KVD2_9BACT</name>
<evidence type="ECO:0000256" key="2">
    <source>
        <dbReference type="ARBA" id="ARBA00022692"/>
    </source>
</evidence>
<reference evidence="7 8" key="1">
    <citation type="submission" date="2021-01" db="EMBL/GenBank/DDBJ databases">
        <title>Chryseolinea sp. Jin1 Genome sequencing and assembly.</title>
        <authorList>
            <person name="Kim I."/>
        </authorList>
    </citation>
    <scope>NUCLEOTIDE SEQUENCE [LARGE SCALE GENOMIC DNA]</scope>
    <source>
        <strain evidence="7 8">Jin1</strain>
    </source>
</reference>
<comment type="subcellular location">
    <subcellularLocation>
        <location evidence="1">Membrane</location>
        <topology evidence="1">Multi-pass membrane protein</topology>
    </subcellularLocation>
</comment>
<keyword evidence="4 5" id="KW-0472">Membrane</keyword>
<dbReference type="Pfam" id="PF12698">
    <property type="entry name" value="ABC2_membrane_3"/>
    <property type="match status" value="1"/>
</dbReference>
<evidence type="ECO:0000256" key="5">
    <source>
        <dbReference type="SAM" id="Phobius"/>
    </source>
</evidence>
<sequence length="435" mass="48634">MNKVFLIIQREFLNRVQKKSFLIATILLPLIFPAIMAVLVYVSIQQKKNATKQVIQYVDNSGFFVPDSSKFLFRKFDGSVDDAKKAFQHSESYYGLLYIPKFELSHPNGLTLYTKVNPSPSDIGNIEGMMANRVKELKMQKFSIDQKVLDSLKTDISIANVNVSDAGQEKASNSKVLLGVGVAAGILMYMFIFIYGAQIMQGIIEEKTSKVVEVIVSSVRPFQLMMGKIIGLASVGLLQFLIWIVLITTLSSVVLAYFGLQMPQQQMMNEMAQNNPGMQAGPDITSFMEMVWQIPFGYVIFNFLFYFLGGYLLYGALFAAVGSAVDSPAEAQQFMFPITIPLLISYFGLFTFILDDPHSSISVWLSIIPFTSPIAMMGRIAFGVPAWQLALSMVSLIGGFMFTTWVAGRIYRVGILMHGTKINYKVMAKWFMQKG</sequence>
<evidence type="ECO:0000313" key="8">
    <source>
        <dbReference type="Proteomes" id="UP000613030"/>
    </source>
</evidence>
<organism evidence="7 8">
    <name type="scientific">Chryseolinea lacunae</name>
    <dbReference type="NCBI Taxonomy" id="2801331"/>
    <lineage>
        <taxon>Bacteria</taxon>
        <taxon>Pseudomonadati</taxon>
        <taxon>Bacteroidota</taxon>
        <taxon>Cytophagia</taxon>
        <taxon>Cytophagales</taxon>
        <taxon>Fulvivirgaceae</taxon>
        <taxon>Chryseolinea</taxon>
    </lineage>
</organism>
<dbReference type="Gene3D" id="3.40.190.10">
    <property type="entry name" value="Periplasmic binding protein-like II"/>
    <property type="match status" value="1"/>
</dbReference>
<feature type="domain" description="ABC-2 type transporter transmembrane" evidence="6">
    <location>
        <begin position="19"/>
        <end position="407"/>
    </location>
</feature>
<dbReference type="RefSeq" id="WP_202012575.1">
    <property type="nucleotide sequence ID" value="NZ_JAERRB010000006.1"/>
</dbReference>
<protein>
    <submittedName>
        <fullName evidence="7">ABC transporter permease</fullName>
    </submittedName>
</protein>
<feature type="transmembrane region" description="Helical" evidence="5">
    <location>
        <begin position="334"/>
        <end position="354"/>
    </location>
</feature>
<dbReference type="EMBL" id="JAERRB010000006">
    <property type="protein sequence ID" value="MBL0743329.1"/>
    <property type="molecule type" value="Genomic_DNA"/>
</dbReference>
<evidence type="ECO:0000256" key="1">
    <source>
        <dbReference type="ARBA" id="ARBA00004141"/>
    </source>
</evidence>
<feature type="transmembrane region" description="Helical" evidence="5">
    <location>
        <begin position="387"/>
        <end position="408"/>
    </location>
</feature>
<feature type="transmembrane region" description="Helical" evidence="5">
    <location>
        <begin position="20"/>
        <end position="42"/>
    </location>
</feature>
<feature type="transmembrane region" description="Helical" evidence="5">
    <location>
        <begin position="176"/>
        <end position="197"/>
    </location>
</feature>
<feature type="transmembrane region" description="Helical" evidence="5">
    <location>
        <begin position="229"/>
        <end position="258"/>
    </location>
</feature>
<proteinExistence type="predicted"/>
<evidence type="ECO:0000256" key="3">
    <source>
        <dbReference type="ARBA" id="ARBA00022989"/>
    </source>
</evidence>
<keyword evidence="3 5" id="KW-1133">Transmembrane helix</keyword>
<dbReference type="InterPro" id="IPR013525">
    <property type="entry name" value="ABC2_TM"/>
</dbReference>
<keyword evidence="8" id="KW-1185">Reference proteome</keyword>
<evidence type="ECO:0000313" key="7">
    <source>
        <dbReference type="EMBL" id="MBL0743329.1"/>
    </source>
</evidence>